<reference evidence="2" key="1">
    <citation type="submission" date="2017-07" db="EMBL/GenBank/DDBJ databases">
        <title>Taro Niue Genome Assembly and Annotation.</title>
        <authorList>
            <person name="Atibalentja N."/>
            <person name="Keating K."/>
            <person name="Fields C.J."/>
        </authorList>
    </citation>
    <scope>NUCLEOTIDE SEQUENCE</scope>
    <source>
        <strain evidence="2">Niue_2</strain>
        <tissue evidence="2">Leaf</tissue>
    </source>
</reference>
<proteinExistence type="predicted"/>
<dbReference type="InterPro" id="IPR024752">
    <property type="entry name" value="Myb/SANT-like_dom"/>
</dbReference>
<dbReference type="PANTHER" id="PTHR46929">
    <property type="entry name" value="EXPRESSED PROTEIN"/>
    <property type="match status" value="1"/>
</dbReference>
<gene>
    <name evidence="2" type="ORF">Taro_048953</name>
</gene>
<dbReference type="EMBL" id="NMUH01006784">
    <property type="protein sequence ID" value="MQM15997.1"/>
    <property type="molecule type" value="Genomic_DNA"/>
</dbReference>
<protein>
    <recommendedName>
        <fullName evidence="1">Myb/SANT-like domain-containing protein</fullName>
    </recommendedName>
</protein>
<accession>A0A843X9M8</accession>
<dbReference type="Pfam" id="PF12776">
    <property type="entry name" value="Myb_DNA-bind_3"/>
    <property type="match status" value="1"/>
</dbReference>
<feature type="domain" description="Myb/SANT-like" evidence="1">
    <location>
        <begin position="21"/>
        <end position="115"/>
    </location>
</feature>
<name>A0A843X9M8_COLES</name>
<keyword evidence="3" id="KW-1185">Reference proteome</keyword>
<dbReference type="PANTHER" id="PTHR46929:SF3">
    <property type="entry name" value="MYB_SANT-LIKE DOMAIN-CONTAINING PROTEIN"/>
    <property type="match status" value="1"/>
</dbReference>
<comment type="caution">
    <text evidence="2">The sequence shown here is derived from an EMBL/GenBank/DDBJ whole genome shotgun (WGS) entry which is preliminary data.</text>
</comment>
<evidence type="ECO:0000259" key="1">
    <source>
        <dbReference type="Pfam" id="PF12776"/>
    </source>
</evidence>
<organism evidence="2 3">
    <name type="scientific">Colocasia esculenta</name>
    <name type="common">Wild taro</name>
    <name type="synonym">Arum esculentum</name>
    <dbReference type="NCBI Taxonomy" id="4460"/>
    <lineage>
        <taxon>Eukaryota</taxon>
        <taxon>Viridiplantae</taxon>
        <taxon>Streptophyta</taxon>
        <taxon>Embryophyta</taxon>
        <taxon>Tracheophyta</taxon>
        <taxon>Spermatophyta</taxon>
        <taxon>Magnoliopsida</taxon>
        <taxon>Liliopsida</taxon>
        <taxon>Araceae</taxon>
        <taxon>Aroideae</taxon>
        <taxon>Colocasieae</taxon>
        <taxon>Colocasia</taxon>
    </lineage>
</organism>
<dbReference type="AlphaFoldDB" id="A0A843X9M8"/>
<evidence type="ECO:0000313" key="3">
    <source>
        <dbReference type="Proteomes" id="UP000652761"/>
    </source>
</evidence>
<dbReference type="Proteomes" id="UP000652761">
    <property type="component" value="Unassembled WGS sequence"/>
</dbReference>
<evidence type="ECO:0000313" key="2">
    <source>
        <dbReference type="EMBL" id="MQM15997.1"/>
    </source>
</evidence>
<sequence>MEQKISHISQVFHVGNRGMNMWSDQMDITLLEMLDDELKLGGGAYLQFSEQTWEFMARGLNAITGANYPVSTIKSRIKFYKIVYYSVEDMVGTGEFAWDVDDYSMHGNNMQWNAYIAVCWFPNSAQSPSIRAHVLSLFWIFCSDFL</sequence>